<dbReference type="PRINTS" id="PR00838">
    <property type="entry name" value="V5ALLERGEN"/>
</dbReference>
<accession>A0AAW1UDJ3</accession>
<gene>
    <name evidence="4" type="ORF">WA026_023394</name>
</gene>
<dbReference type="PROSITE" id="PS01010">
    <property type="entry name" value="CRISP_2"/>
    <property type="match status" value="1"/>
</dbReference>
<dbReference type="SUPFAM" id="SSF55797">
    <property type="entry name" value="PR-1-like"/>
    <property type="match status" value="1"/>
</dbReference>
<organism evidence="4 5">
    <name type="scientific">Henosepilachna vigintioctopunctata</name>
    <dbReference type="NCBI Taxonomy" id="420089"/>
    <lineage>
        <taxon>Eukaryota</taxon>
        <taxon>Metazoa</taxon>
        <taxon>Ecdysozoa</taxon>
        <taxon>Arthropoda</taxon>
        <taxon>Hexapoda</taxon>
        <taxon>Insecta</taxon>
        <taxon>Pterygota</taxon>
        <taxon>Neoptera</taxon>
        <taxon>Endopterygota</taxon>
        <taxon>Coleoptera</taxon>
        <taxon>Polyphaga</taxon>
        <taxon>Cucujiformia</taxon>
        <taxon>Coccinelloidea</taxon>
        <taxon>Coccinellidae</taxon>
        <taxon>Epilachninae</taxon>
        <taxon>Epilachnini</taxon>
        <taxon>Henosepilachna</taxon>
    </lineage>
</organism>
<dbReference type="InterPro" id="IPR018244">
    <property type="entry name" value="Allrgn_V5/Tpx1_CS"/>
</dbReference>
<dbReference type="GO" id="GO:0005576">
    <property type="term" value="C:extracellular region"/>
    <property type="evidence" value="ECO:0007669"/>
    <property type="project" value="UniProtKB-SubCell"/>
</dbReference>
<sequence length="155" mass="17666">MVKEPLKQMKTLSGINLKRLQYSKLLGEKAQEIANSCEFAHKPVTGTPWNWVANNLFIYHFSDFNKGADWNSAIQGWWDEHKNYKFGTPPAENTGHYTQLAWANTDHIGCGYIHFEDNNPKYKYHKLYVCNYAPGGNIAGQNPYQTGDSGCENLC</sequence>
<dbReference type="InterPro" id="IPR035940">
    <property type="entry name" value="CAP_sf"/>
</dbReference>
<dbReference type="AlphaFoldDB" id="A0AAW1UDJ3"/>
<evidence type="ECO:0000256" key="2">
    <source>
        <dbReference type="ARBA" id="ARBA00022525"/>
    </source>
</evidence>
<feature type="domain" description="SCP" evidence="3">
    <location>
        <begin position="6"/>
        <end position="140"/>
    </location>
</feature>
<dbReference type="InterPro" id="IPR002413">
    <property type="entry name" value="V5_allergen-like"/>
</dbReference>
<reference evidence="4 5" key="1">
    <citation type="submission" date="2023-03" db="EMBL/GenBank/DDBJ databases">
        <title>Genome insight into feeding habits of ladybird beetles.</title>
        <authorList>
            <person name="Li H.-S."/>
            <person name="Huang Y.-H."/>
            <person name="Pang H."/>
        </authorList>
    </citation>
    <scope>NUCLEOTIDE SEQUENCE [LARGE SCALE GENOMIC DNA]</scope>
    <source>
        <strain evidence="4">SYSU_2023b</strain>
        <tissue evidence="4">Whole body</tissue>
    </source>
</reference>
<protein>
    <recommendedName>
        <fullName evidence="3">SCP domain-containing protein</fullName>
    </recommendedName>
</protein>
<dbReference type="Gene3D" id="3.40.33.10">
    <property type="entry name" value="CAP"/>
    <property type="match status" value="1"/>
</dbReference>
<dbReference type="PANTHER" id="PTHR10334">
    <property type="entry name" value="CYSTEINE-RICH SECRETORY PROTEIN-RELATED"/>
    <property type="match status" value="1"/>
</dbReference>
<keyword evidence="5" id="KW-1185">Reference proteome</keyword>
<dbReference type="EMBL" id="JARQZJ010000054">
    <property type="protein sequence ID" value="KAK9878694.1"/>
    <property type="molecule type" value="Genomic_DNA"/>
</dbReference>
<evidence type="ECO:0000313" key="4">
    <source>
        <dbReference type="EMBL" id="KAK9878694.1"/>
    </source>
</evidence>
<evidence type="ECO:0000259" key="3">
    <source>
        <dbReference type="SMART" id="SM00198"/>
    </source>
</evidence>
<dbReference type="Pfam" id="PF00188">
    <property type="entry name" value="CAP"/>
    <property type="match status" value="1"/>
</dbReference>
<name>A0AAW1UDJ3_9CUCU</name>
<evidence type="ECO:0000313" key="5">
    <source>
        <dbReference type="Proteomes" id="UP001431783"/>
    </source>
</evidence>
<comment type="subcellular location">
    <subcellularLocation>
        <location evidence="1">Secreted</location>
    </subcellularLocation>
</comment>
<proteinExistence type="predicted"/>
<dbReference type="InterPro" id="IPR001283">
    <property type="entry name" value="CRISP-related"/>
</dbReference>
<keyword evidence="2" id="KW-0964">Secreted</keyword>
<dbReference type="PROSITE" id="PS01009">
    <property type="entry name" value="CRISP_1"/>
    <property type="match status" value="1"/>
</dbReference>
<dbReference type="InterPro" id="IPR014044">
    <property type="entry name" value="CAP_dom"/>
</dbReference>
<dbReference type="PRINTS" id="PR00837">
    <property type="entry name" value="V5TPXLIKE"/>
</dbReference>
<evidence type="ECO:0000256" key="1">
    <source>
        <dbReference type="ARBA" id="ARBA00004613"/>
    </source>
</evidence>
<dbReference type="SMART" id="SM00198">
    <property type="entry name" value="SCP"/>
    <property type="match status" value="1"/>
</dbReference>
<dbReference type="CDD" id="cd05380">
    <property type="entry name" value="CAP_euk"/>
    <property type="match status" value="1"/>
</dbReference>
<comment type="caution">
    <text evidence="4">The sequence shown here is derived from an EMBL/GenBank/DDBJ whole genome shotgun (WGS) entry which is preliminary data.</text>
</comment>
<dbReference type="Proteomes" id="UP001431783">
    <property type="component" value="Unassembled WGS sequence"/>
</dbReference>